<evidence type="ECO:0000313" key="2">
    <source>
        <dbReference type="Proteomes" id="UP001208689"/>
    </source>
</evidence>
<accession>A0ABY6HQ38</accession>
<organism evidence="1 2">
    <name type="scientific">Candidatus Lokiarchaeum ossiferum</name>
    <dbReference type="NCBI Taxonomy" id="2951803"/>
    <lineage>
        <taxon>Archaea</taxon>
        <taxon>Promethearchaeati</taxon>
        <taxon>Promethearchaeota</taxon>
        <taxon>Promethearchaeia</taxon>
        <taxon>Promethearchaeales</taxon>
        <taxon>Promethearchaeaceae</taxon>
        <taxon>Candidatus Lokiarchaeum</taxon>
    </lineage>
</organism>
<evidence type="ECO:0000313" key="1">
    <source>
        <dbReference type="EMBL" id="UYP44689.1"/>
    </source>
</evidence>
<dbReference type="EMBL" id="CP104013">
    <property type="protein sequence ID" value="UYP44689.1"/>
    <property type="molecule type" value="Genomic_DNA"/>
</dbReference>
<keyword evidence="2" id="KW-1185">Reference proteome</keyword>
<proteinExistence type="predicted"/>
<protein>
    <submittedName>
        <fullName evidence="1">Uncharacterized protein</fullName>
    </submittedName>
</protein>
<sequence length="68" mass="8348">MCLLLRKENNQNSNDLTCYDESSHWDEIEELDDFVVESLLEEEIREFKKLVRLQKIIEINKRKPQYYI</sequence>
<gene>
    <name evidence="1" type="ORF">NEF87_000974</name>
</gene>
<name>A0ABY6HQ38_9ARCH</name>
<dbReference type="Proteomes" id="UP001208689">
    <property type="component" value="Chromosome"/>
</dbReference>
<reference evidence="1" key="1">
    <citation type="submission" date="2022-09" db="EMBL/GenBank/DDBJ databases">
        <title>Actin cytoskeleton and complex cell architecture in an #Asgard archaeon.</title>
        <authorList>
            <person name="Ponce Toledo R.I."/>
            <person name="Schleper C."/>
            <person name="Rodrigues Oliveira T."/>
            <person name="Wollweber F."/>
            <person name="Xu J."/>
            <person name="Rittmann S."/>
            <person name="Klingl A."/>
            <person name="Pilhofer M."/>
        </authorList>
    </citation>
    <scope>NUCLEOTIDE SEQUENCE</scope>
    <source>
        <strain evidence="1">B-35</strain>
    </source>
</reference>